<evidence type="ECO:0000256" key="2">
    <source>
        <dbReference type="ARBA" id="ARBA00009320"/>
    </source>
</evidence>
<dbReference type="InterPro" id="IPR001544">
    <property type="entry name" value="Aminotrans_IV"/>
</dbReference>
<evidence type="ECO:0000256" key="10">
    <source>
        <dbReference type="SAM" id="MobiDB-lite"/>
    </source>
</evidence>
<feature type="region of interest" description="Disordered" evidence="10">
    <location>
        <begin position="499"/>
        <end position="525"/>
    </location>
</feature>
<dbReference type="Pfam" id="PF13365">
    <property type="entry name" value="Trypsin_2"/>
    <property type="match status" value="1"/>
</dbReference>
<keyword evidence="3 9" id="KW-0032">Aminotransferase</keyword>
<dbReference type="AlphaFoldDB" id="A0A401G7N0"/>
<evidence type="ECO:0000256" key="8">
    <source>
        <dbReference type="RuleBase" id="RU004516"/>
    </source>
</evidence>
<dbReference type="OrthoDB" id="1732691at2759"/>
<dbReference type="GO" id="GO:0009098">
    <property type="term" value="P:L-leucine biosynthetic process"/>
    <property type="evidence" value="ECO:0007669"/>
    <property type="project" value="TreeGrafter"/>
</dbReference>
<protein>
    <recommendedName>
        <fullName evidence="9">Branched-chain-amino-acid aminotransferase</fullName>
        <ecNumber evidence="9">2.6.1.42</ecNumber>
    </recommendedName>
</protein>
<dbReference type="PANTHER" id="PTHR11825">
    <property type="entry name" value="SUBGROUP IIII AMINOTRANSFERASE"/>
    <property type="match status" value="1"/>
</dbReference>
<organism evidence="11 12">
    <name type="scientific">Sparassis crispa</name>
    <dbReference type="NCBI Taxonomy" id="139825"/>
    <lineage>
        <taxon>Eukaryota</taxon>
        <taxon>Fungi</taxon>
        <taxon>Dikarya</taxon>
        <taxon>Basidiomycota</taxon>
        <taxon>Agaricomycotina</taxon>
        <taxon>Agaricomycetes</taxon>
        <taxon>Polyporales</taxon>
        <taxon>Sparassidaceae</taxon>
        <taxon>Sparassis</taxon>
    </lineage>
</organism>
<keyword evidence="7 9" id="KW-0100">Branched-chain amino acid biosynthesis</keyword>
<keyword evidence="12" id="KW-1185">Reference proteome</keyword>
<name>A0A401G7N0_9APHY</name>
<dbReference type="CDD" id="cd01557">
    <property type="entry name" value="BCAT_beta_family"/>
    <property type="match status" value="1"/>
</dbReference>
<sequence>MLRSLRPSPRCSTDLLRRPDRVIPRLAPVRYGSTTPTPDPATLPDIEPARLEIERTGEPKKRPEPSEIVFGHNFTDHMLVVPWNATTGWDAPKIKPYGPLLLEPSCSVFHYAQELFEGLKAYRQESGKITLFRPDMNFKRMNTSASRIALPNFKPEAMLELLKKLIQEDKDWVPGLPGYSLYIRPTMIGTQAALGIAPAKEALLYVICCPVGPYYPKGFKPVALYGTTKYIRAAPGGIGGYKLGANYAPGLVAQREIEKQGYIQNLWLHGPDHLITEVGTMNAFVVFKRPDGATELVTPPLDGMILPGVTRDSVLSLARWHASGQAKIADLPDDLVVSERSVSMKEVKEAEKTGTLVEFFGTGTAAVISPVDRIGYLGEDIHIPTGPDGMGPVSRPIWKQLTSIQTGKIPHEWSVVSVDTSQLQDLDDCDRARGIVRSWARLVGFSNIKFPVLLNVACMALRPSLSVRPCRAKWRTGKARYIYAPCVSTRNYAVVGSTTYVGEPPSPPSPPPTEQPPSSSFKPPDASTAFDARVLYELRRHATPPGSEDRLHDLPELILQYLDRSERVLDVGLPYESRPSADRRTPFDSNASEENHTVAMVVHAAQSGEEHKITHCSGFAINAPGMSEGEAVFVTCAHTLEEIRHSPVLNAIPKPHVSGSLLVSGDASSPTFSPVSAVLSALHRSDLVLLSATAPANLRTLPVSPYPAHPGTPIRAHFVCEAPPTSTSDADADGWTPWVGGTWSKWVRGTVVEYRDSAGREAKPGSYDALAHLHFDPPPTPGSSGGPIVDEESGAVIGVMLGTQLQNRVEGVRGWGVPAEMIFEMFRLPGLKLKRQ</sequence>
<dbReference type="EC" id="2.6.1.42" evidence="9"/>
<dbReference type="Gene3D" id="3.30.470.10">
    <property type="match status" value="1"/>
</dbReference>
<dbReference type="EMBL" id="BFAD01000001">
    <property type="protein sequence ID" value="GBE78172.1"/>
    <property type="molecule type" value="Genomic_DNA"/>
</dbReference>
<dbReference type="GO" id="GO:0052655">
    <property type="term" value="F:L-valine-2-oxoglutarate transaminase activity"/>
    <property type="evidence" value="ECO:0007669"/>
    <property type="project" value="RHEA"/>
</dbReference>
<dbReference type="FunFam" id="3.30.470.10:FF:000005">
    <property type="entry name" value="Branched-chain-amino-acid aminotransferase"/>
    <property type="match status" value="1"/>
</dbReference>
<dbReference type="Proteomes" id="UP000287166">
    <property type="component" value="Unassembled WGS sequence"/>
</dbReference>
<feature type="compositionally biased region" description="Pro residues" evidence="10">
    <location>
        <begin position="504"/>
        <end position="515"/>
    </location>
</feature>
<proteinExistence type="inferred from homology"/>
<comment type="similarity">
    <text evidence="2 9">Belongs to the class-IV pyridoxal-phosphate-dependent aminotransferase family.</text>
</comment>
<keyword evidence="6 8" id="KW-0663">Pyridoxal phosphate</keyword>
<comment type="catalytic activity">
    <reaction evidence="9">
        <text>L-valine + 2-oxoglutarate = 3-methyl-2-oxobutanoate + L-glutamate</text>
        <dbReference type="Rhea" id="RHEA:24813"/>
        <dbReference type="ChEBI" id="CHEBI:11851"/>
        <dbReference type="ChEBI" id="CHEBI:16810"/>
        <dbReference type="ChEBI" id="CHEBI:29985"/>
        <dbReference type="ChEBI" id="CHEBI:57762"/>
        <dbReference type="EC" id="2.6.1.42"/>
    </reaction>
</comment>
<dbReference type="InterPro" id="IPR005786">
    <property type="entry name" value="B_amino_transII"/>
</dbReference>
<dbReference type="InterPro" id="IPR036038">
    <property type="entry name" value="Aminotransferase-like"/>
</dbReference>
<comment type="catalytic activity">
    <reaction evidence="9">
        <text>L-isoleucine + 2-oxoglutarate = (S)-3-methyl-2-oxopentanoate + L-glutamate</text>
        <dbReference type="Rhea" id="RHEA:24801"/>
        <dbReference type="ChEBI" id="CHEBI:16810"/>
        <dbReference type="ChEBI" id="CHEBI:29985"/>
        <dbReference type="ChEBI" id="CHEBI:35146"/>
        <dbReference type="ChEBI" id="CHEBI:58045"/>
        <dbReference type="EC" id="2.6.1.42"/>
    </reaction>
</comment>
<dbReference type="FunFam" id="3.20.10.10:FF:000004">
    <property type="entry name" value="Branched-chain-amino-acid aminotransferase"/>
    <property type="match status" value="1"/>
</dbReference>
<dbReference type="GO" id="GO:0009099">
    <property type="term" value="P:L-valine biosynthetic process"/>
    <property type="evidence" value="ECO:0007669"/>
    <property type="project" value="TreeGrafter"/>
</dbReference>
<reference evidence="11 12" key="1">
    <citation type="journal article" date="2018" name="Sci. Rep.">
        <title>Genome sequence of the cauliflower mushroom Sparassis crispa (Hanabiratake) and its association with beneficial usage.</title>
        <authorList>
            <person name="Kiyama R."/>
            <person name="Furutani Y."/>
            <person name="Kawaguchi K."/>
            <person name="Nakanishi T."/>
        </authorList>
    </citation>
    <scope>NUCLEOTIDE SEQUENCE [LARGE SCALE GENOMIC DNA]</scope>
</reference>
<dbReference type="SUPFAM" id="SSF56752">
    <property type="entry name" value="D-aminoacid aminotransferase-like PLP-dependent enzymes"/>
    <property type="match status" value="1"/>
</dbReference>
<dbReference type="STRING" id="139825.A0A401G7N0"/>
<dbReference type="GO" id="GO:0005739">
    <property type="term" value="C:mitochondrion"/>
    <property type="evidence" value="ECO:0007669"/>
    <property type="project" value="TreeGrafter"/>
</dbReference>
<feature type="region of interest" description="Disordered" evidence="10">
    <location>
        <begin position="26"/>
        <end position="45"/>
    </location>
</feature>
<dbReference type="InterPro" id="IPR043132">
    <property type="entry name" value="BCAT-like_C"/>
</dbReference>
<dbReference type="PANTHER" id="PTHR11825:SF44">
    <property type="entry name" value="BRANCHED-CHAIN-AMINO-ACID AMINOTRANSFERASE"/>
    <property type="match status" value="1"/>
</dbReference>
<keyword evidence="4 9" id="KW-0028">Amino-acid biosynthesis</keyword>
<dbReference type="InterPro" id="IPR033939">
    <property type="entry name" value="BCAT_family"/>
</dbReference>
<dbReference type="InterPro" id="IPR018300">
    <property type="entry name" value="Aminotrans_IV_CS"/>
</dbReference>
<dbReference type="Pfam" id="PF01063">
    <property type="entry name" value="Aminotran_4"/>
    <property type="match status" value="1"/>
</dbReference>
<dbReference type="GO" id="GO:0052656">
    <property type="term" value="F:L-isoleucine-2-oxoglutarate transaminase activity"/>
    <property type="evidence" value="ECO:0007669"/>
    <property type="project" value="RHEA"/>
</dbReference>
<dbReference type="Gene3D" id="3.20.10.10">
    <property type="entry name" value="D-amino Acid Aminotransferase, subunit A, domain 2"/>
    <property type="match status" value="1"/>
</dbReference>
<dbReference type="GeneID" id="38775089"/>
<evidence type="ECO:0000256" key="1">
    <source>
        <dbReference type="ARBA" id="ARBA00001933"/>
    </source>
</evidence>
<dbReference type="NCBIfam" id="NF009897">
    <property type="entry name" value="PRK13357.1"/>
    <property type="match status" value="1"/>
</dbReference>
<dbReference type="SUPFAM" id="SSF50494">
    <property type="entry name" value="Trypsin-like serine proteases"/>
    <property type="match status" value="1"/>
</dbReference>
<dbReference type="GO" id="GO:0052654">
    <property type="term" value="F:L-leucine-2-oxoglutarate transaminase activity"/>
    <property type="evidence" value="ECO:0007669"/>
    <property type="project" value="RHEA"/>
</dbReference>
<comment type="caution">
    <text evidence="11">The sequence shown here is derived from an EMBL/GenBank/DDBJ whole genome shotgun (WGS) entry which is preliminary data.</text>
</comment>
<evidence type="ECO:0000256" key="7">
    <source>
        <dbReference type="ARBA" id="ARBA00023304"/>
    </source>
</evidence>
<evidence type="ECO:0000313" key="11">
    <source>
        <dbReference type="EMBL" id="GBE78172.1"/>
    </source>
</evidence>
<evidence type="ECO:0000313" key="12">
    <source>
        <dbReference type="Proteomes" id="UP000287166"/>
    </source>
</evidence>
<evidence type="ECO:0000256" key="5">
    <source>
        <dbReference type="ARBA" id="ARBA00022679"/>
    </source>
</evidence>
<evidence type="ECO:0000256" key="6">
    <source>
        <dbReference type="ARBA" id="ARBA00022898"/>
    </source>
</evidence>
<comment type="cofactor">
    <cofactor evidence="1 8">
        <name>pyridoxal 5'-phosphate</name>
        <dbReference type="ChEBI" id="CHEBI:597326"/>
    </cofactor>
</comment>
<dbReference type="RefSeq" id="XP_027609085.1">
    <property type="nucleotide sequence ID" value="XM_027753284.1"/>
</dbReference>
<gene>
    <name evidence="11" type="ORF">SCP_0110550</name>
</gene>
<accession>A0A401G7N0</accession>
<dbReference type="NCBIfam" id="TIGR01123">
    <property type="entry name" value="ilvE_II"/>
    <property type="match status" value="1"/>
</dbReference>
<dbReference type="InParanoid" id="A0A401G7N0"/>
<dbReference type="InterPro" id="IPR009003">
    <property type="entry name" value="Peptidase_S1_PA"/>
</dbReference>
<comment type="catalytic activity">
    <reaction evidence="9">
        <text>L-leucine + 2-oxoglutarate = 4-methyl-2-oxopentanoate + L-glutamate</text>
        <dbReference type="Rhea" id="RHEA:18321"/>
        <dbReference type="ChEBI" id="CHEBI:16810"/>
        <dbReference type="ChEBI" id="CHEBI:17865"/>
        <dbReference type="ChEBI" id="CHEBI:29985"/>
        <dbReference type="ChEBI" id="CHEBI:57427"/>
        <dbReference type="EC" id="2.6.1.42"/>
    </reaction>
</comment>
<dbReference type="InterPro" id="IPR043131">
    <property type="entry name" value="BCAT-like_N"/>
</dbReference>
<feature type="compositionally biased region" description="Low complexity" evidence="10">
    <location>
        <begin position="34"/>
        <end position="45"/>
    </location>
</feature>
<evidence type="ECO:0000256" key="3">
    <source>
        <dbReference type="ARBA" id="ARBA00022576"/>
    </source>
</evidence>
<keyword evidence="5 9" id="KW-0808">Transferase</keyword>
<evidence type="ECO:0000256" key="4">
    <source>
        <dbReference type="ARBA" id="ARBA00022605"/>
    </source>
</evidence>
<dbReference type="PROSITE" id="PS00770">
    <property type="entry name" value="AA_TRANSFER_CLASS_4"/>
    <property type="match status" value="1"/>
</dbReference>
<evidence type="ECO:0000256" key="9">
    <source>
        <dbReference type="RuleBase" id="RU004517"/>
    </source>
</evidence>